<evidence type="ECO:0000313" key="2">
    <source>
        <dbReference type="EMBL" id="KAK3251717.1"/>
    </source>
</evidence>
<protein>
    <submittedName>
        <fullName evidence="2">Uncharacterized protein</fullName>
    </submittedName>
</protein>
<keyword evidence="3" id="KW-1185">Reference proteome</keyword>
<feature type="compositionally biased region" description="Low complexity" evidence="1">
    <location>
        <begin position="320"/>
        <end position="338"/>
    </location>
</feature>
<dbReference type="EMBL" id="LGRX02025879">
    <property type="protein sequence ID" value="KAK3251717.1"/>
    <property type="molecule type" value="Genomic_DNA"/>
</dbReference>
<proteinExistence type="predicted"/>
<name>A0AAE0CB13_9CHLO</name>
<feature type="region of interest" description="Disordered" evidence="1">
    <location>
        <begin position="304"/>
        <end position="349"/>
    </location>
</feature>
<dbReference type="PANTHER" id="PTHR36971:SF3">
    <property type="entry name" value="C3H1-TYPE DOMAIN-CONTAINING PROTEIN"/>
    <property type="match status" value="1"/>
</dbReference>
<dbReference type="Proteomes" id="UP001190700">
    <property type="component" value="Unassembled WGS sequence"/>
</dbReference>
<organism evidence="2 3">
    <name type="scientific">Cymbomonas tetramitiformis</name>
    <dbReference type="NCBI Taxonomy" id="36881"/>
    <lineage>
        <taxon>Eukaryota</taxon>
        <taxon>Viridiplantae</taxon>
        <taxon>Chlorophyta</taxon>
        <taxon>Pyramimonadophyceae</taxon>
        <taxon>Pyramimonadales</taxon>
        <taxon>Pyramimonadaceae</taxon>
        <taxon>Cymbomonas</taxon>
    </lineage>
</organism>
<accession>A0AAE0CB13</accession>
<gene>
    <name evidence="2" type="ORF">CYMTET_38949</name>
</gene>
<dbReference type="PANTHER" id="PTHR36971">
    <property type="entry name" value="UNNAMED PRODUCT"/>
    <property type="match status" value="1"/>
</dbReference>
<dbReference type="Gene3D" id="2.40.50.140">
    <property type="entry name" value="Nucleic acid-binding proteins"/>
    <property type="match status" value="1"/>
</dbReference>
<comment type="caution">
    <text evidence="2">The sequence shown here is derived from an EMBL/GenBank/DDBJ whole genome shotgun (WGS) entry which is preliminary data.</text>
</comment>
<reference evidence="2 3" key="1">
    <citation type="journal article" date="2015" name="Genome Biol. Evol.">
        <title>Comparative Genomics of a Bacterivorous Green Alga Reveals Evolutionary Causalities and Consequences of Phago-Mixotrophic Mode of Nutrition.</title>
        <authorList>
            <person name="Burns J.A."/>
            <person name="Paasch A."/>
            <person name="Narechania A."/>
            <person name="Kim E."/>
        </authorList>
    </citation>
    <scope>NUCLEOTIDE SEQUENCE [LARGE SCALE GENOMIC DNA]</scope>
    <source>
        <strain evidence="2 3">PLY_AMNH</strain>
    </source>
</reference>
<sequence length="495" mass="51551">MSCEFELGDLPVQGLQEALARLTPGQKAPDAHVHTEGRVVACTALSKRLLFVTIAVVSGNVAGLEVKLIFKERDGFYSQAAITALAAELRVGDHVLASGFPERTGDSGSWIPDPLEGASGSSLEGGAGYKAHSIGPDECSVVAGEAGASSGAASSPSSALPLPLSLVLDLTVHVREMRRLDGEPLPLPLQKAEAVDAGEVTSGAPETAAAAEDEGSVGGTGGERRSRRSGNRARPANSNRGGALAAFIVQELGLTRAQLEAGGVLDVAGGAGALAFDLAHWYGVPCTVVDPVDVKLTPKQRRVVERRQSDTMAMSAHHGLPALPETTSPSTTSSPLSEDNQDRATRSTLEEVPGFPSIVRQYRGLFLWNAPHMDCLESLAQLSTTSSPAPPHRSEDPVLTIASLVHTASAIVGLHPDGATDALVDAAIAANKPFAVVPCCVFPNTFTARRTCSGGRVRSHEELCAYLCGKAPDIHVAALPFEGRNQVVFRRAAPS</sequence>
<evidence type="ECO:0000313" key="3">
    <source>
        <dbReference type="Proteomes" id="UP001190700"/>
    </source>
</evidence>
<dbReference type="AlphaFoldDB" id="A0AAE0CB13"/>
<dbReference type="InterPro" id="IPR012340">
    <property type="entry name" value="NA-bd_OB-fold"/>
</dbReference>
<feature type="compositionally biased region" description="Basic and acidic residues" evidence="1">
    <location>
        <begin position="340"/>
        <end position="349"/>
    </location>
</feature>
<feature type="region of interest" description="Disordered" evidence="1">
    <location>
        <begin position="194"/>
        <end position="239"/>
    </location>
</feature>
<evidence type="ECO:0000256" key="1">
    <source>
        <dbReference type="SAM" id="MobiDB-lite"/>
    </source>
</evidence>